<organism evidence="1 2">
    <name type="scientific">Streptomyces niveiscabiei</name>
    <dbReference type="NCBI Taxonomy" id="164115"/>
    <lineage>
        <taxon>Bacteria</taxon>
        <taxon>Bacillati</taxon>
        <taxon>Actinomycetota</taxon>
        <taxon>Actinomycetes</taxon>
        <taxon>Kitasatosporales</taxon>
        <taxon>Streptomycetaceae</taxon>
        <taxon>Streptomyces</taxon>
    </lineage>
</organism>
<gene>
    <name evidence="1" type="ORF">ACKI18_34060</name>
</gene>
<keyword evidence="1" id="KW-0378">Hydrolase</keyword>
<dbReference type="RefSeq" id="WP_409123363.1">
    <property type="nucleotide sequence ID" value="NZ_JBJVNI010000021.1"/>
</dbReference>
<dbReference type="PANTHER" id="PTHR43481:SF4">
    <property type="entry name" value="GLYCEROL-1-PHOSPHATE PHOSPHOHYDROLASE 1-RELATED"/>
    <property type="match status" value="1"/>
</dbReference>
<proteinExistence type="predicted"/>
<dbReference type="SFLD" id="SFLDG01129">
    <property type="entry name" value="C1.5:_HAD__Beta-PGM__Phosphata"/>
    <property type="match status" value="1"/>
</dbReference>
<reference evidence="1 2" key="1">
    <citation type="submission" date="2024-12" db="EMBL/GenBank/DDBJ databases">
        <title>Forecasting of Potato common scab and diversities of Pathogenic streptomyces spp. in china.</title>
        <authorList>
            <person name="Handique U."/>
            <person name="Wu J."/>
        </authorList>
    </citation>
    <scope>NUCLEOTIDE SEQUENCE [LARGE SCALE GENOMIC DNA]</scope>
    <source>
        <strain evidence="1 2">ZRIMU1530</strain>
    </source>
</reference>
<dbReference type="Gene3D" id="1.10.150.240">
    <property type="entry name" value="Putative phosphatase, domain 2"/>
    <property type="match status" value="1"/>
</dbReference>
<dbReference type="SUPFAM" id="SSF56784">
    <property type="entry name" value="HAD-like"/>
    <property type="match status" value="1"/>
</dbReference>
<protein>
    <submittedName>
        <fullName evidence="1">HAD family hydrolase</fullName>
    </submittedName>
</protein>
<name>A0ABW9I1J0_9ACTN</name>
<dbReference type="InterPro" id="IPR006439">
    <property type="entry name" value="HAD-SF_hydro_IA"/>
</dbReference>
<dbReference type="GO" id="GO:0016787">
    <property type="term" value="F:hydrolase activity"/>
    <property type="evidence" value="ECO:0007669"/>
    <property type="project" value="UniProtKB-KW"/>
</dbReference>
<dbReference type="EMBL" id="JBJVNI010000021">
    <property type="protein sequence ID" value="MFM9613696.1"/>
    <property type="molecule type" value="Genomic_DNA"/>
</dbReference>
<accession>A0ABW9I1J0</accession>
<dbReference type="Proteomes" id="UP001631957">
    <property type="component" value="Unassembled WGS sequence"/>
</dbReference>
<dbReference type="PANTHER" id="PTHR43481">
    <property type="entry name" value="FRUCTOSE-1-PHOSPHATE PHOSPHATASE"/>
    <property type="match status" value="1"/>
</dbReference>
<evidence type="ECO:0000313" key="2">
    <source>
        <dbReference type="Proteomes" id="UP001631957"/>
    </source>
</evidence>
<dbReference type="Pfam" id="PF00702">
    <property type="entry name" value="Hydrolase"/>
    <property type="match status" value="1"/>
</dbReference>
<dbReference type="InterPro" id="IPR036412">
    <property type="entry name" value="HAD-like_sf"/>
</dbReference>
<dbReference type="Gene3D" id="3.40.50.1000">
    <property type="entry name" value="HAD superfamily/HAD-like"/>
    <property type="match status" value="1"/>
</dbReference>
<dbReference type="InterPro" id="IPR051806">
    <property type="entry name" value="HAD-like_SPP"/>
</dbReference>
<comment type="caution">
    <text evidence="1">The sequence shown here is derived from an EMBL/GenBank/DDBJ whole genome shotgun (WGS) entry which is preliminary data.</text>
</comment>
<dbReference type="InterPro" id="IPR023214">
    <property type="entry name" value="HAD_sf"/>
</dbReference>
<evidence type="ECO:0000313" key="1">
    <source>
        <dbReference type="EMBL" id="MFM9613696.1"/>
    </source>
</evidence>
<dbReference type="SFLD" id="SFLDS00003">
    <property type="entry name" value="Haloacid_Dehalogenase"/>
    <property type="match status" value="1"/>
</dbReference>
<dbReference type="NCBIfam" id="TIGR01509">
    <property type="entry name" value="HAD-SF-IA-v3"/>
    <property type="match status" value="1"/>
</dbReference>
<dbReference type="InterPro" id="IPR023198">
    <property type="entry name" value="PGP-like_dom2"/>
</dbReference>
<keyword evidence="2" id="KW-1185">Reference proteome</keyword>
<sequence>MTAAPAAVLFDVDGVLLDSTAVHRRVWDAWSLSHGLDPETVWPLTFGRRPENTVADAAPHLDPVAERRVLDALLAREHHAIRPLPGAASLLGSLSRTPWAIVTSNTRPFVEPHFTTTGLPLPTVRVYGNDVVNPKPSPDAYTLAATRLAVPPTSCLVIEDAPAGVTAGLAAGCTVIGLTTTHSATELAHAHLRMAALTDVHDYLVDRGVLGLP</sequence>